<dbReference type="PANTHER" id="PTHR43798:SF14">
    <property type="entry name" value="SERINE HYDROLASE-LIKE PROTEIN DDB_G0286239"/>
    <property type="match status" value="1"/>
</dbReference>
<name>A0A0P7CRT0_PSEPU</name>
<dbReference type="PANTHER" id="PTHR43798">
    <property type="entry name" value="MONOACYLGLYCEROL LIPASE"/>
    <property type="match status" value="1"/>
</dbReference>
<dbReference type="Pfam" id="PF00561">
    <property type="entry name" value="Abhydrolase_1"/>
    <property type="match status" value="1"/>
</dbReference>
<dbReference type="InterPro" id="IPR050266">
    <property type="entry name" value="AB_hydrolase_sf"/>
</dbReference>
<proteinExistence type="inferred from homology"/>
<evidence type="ECO:0000256" key="2">
    <source>
        <dbReference type="ARBA" id="ARBA00022801"/>
    </source>
</evidence>
<evidence type="ECO:0000313" key="4">
    <source>
        <dbReference type="EMBL" id="KPM64425.1"/>
    </source>
</evidence>
<feature type="domain" description="AB hydrolase-1" evidence="3">
    <location>
        <begin position="31"/>
        <end position="154"/>
    </location>
</feature>
<dbReference type="GO" id="GO:0016787">
    <property type="term" value="F:hydrolase activity"/>
    <property type="evidence" value="ECO:0007669"/>
    <property type="project" value="UniProtKB-KW"/>
</dbReference>
<evidence type="ECO:0000313" key="6">
    <source>
        <dbReference type="Proteomes" id="UP000050437"/>
    </source>
</evidence>
<reference evidence="4 6" key="1">
    <citation type="submission" date="2015-10" db="EMBL/GenBank/DDBJ databases">
        <title>Pseudomonas putida clinical strains.</title>
        <authorList>
            <person name="Molina L."/>
            <person name="Udaondo Z."/>
        </authorList>
    </citation>
    <scope>NUCLEOTIDE SEQUENCE [LARGE SCALE GENOMIC DNA]</scope>
    <source>
        <strain evidence="4 6">HB13667</strain>
    </source>
</reference>
<keyword evidence="2 4" id="KW-0378">Hydrolase</keyword>
<dbReference type="Gene3D" id="3.40.50.1820">
    <property type="entry name" value="alpha/beta hydrolase"/>
    <property type="match status" value="1"/>
</dbReference>
<dbReference type="AlphaFoldDB" id="A0A0P7CRT0"/>
<dbReference type="GO" id="GO:0016020">
    <property type="term" value="C:membrane"/>
    <property type="evidence" value="ECO:0007669"/>
    <property type="project" value="TreeGrafter"/>
</dbReference>
<dbReference type="EMBL" id="LKKS01000084">
    <property type="protein sequence ID" value="KPM64425.1"/>
    <property type="molecule type" value="Genomic_DNA"/>
</dbReference>
<evidence type="ECO:0000313" key="5">
    <source>
        <dbReference type="EMBL" id="RNF86903.1"/>
    </source>
</evidence>
<dbReference type="Proteomes" id="UP000050437">
    <property type="component" value="Unassembled WGS sequence"/>
</dbReference>
<sequence>MHSLCSPKDHLLDLDGIEIAVRTWGAEDGIPVLALHGWLDNAASFERLAPMLDGCFVVAPDLVGHGRSDHRRHDSGYYLWEHAEDMLAVTDSLGLSQFHVLAHGMGTGVASLLAAMTSGIASMTFLDGMGAPFTVAEDDRVQHLARAYRLKRMVQRSQLQGFSEPDVDRFEDLDTALEQRRERLDTELSEEAARLLALRDLLQLGEGYCWRHDPRLVLPEPMPLTEREACDLLSQIRCPLYLLFGRQGAFTGEAFTRRQAALPSQAKISWHPGGHHFHLDAPDRALVDQLLRILTRHEGGVLQRLVNE</sequence>
<gene>
    <name evidence="5" type="ORF">EFK07_18615</name>
    <name evidence="4" type="ORF">HB13667_13645</name>
</gene>
<evidence type="ECO:0000313" key="7">
    <source>
        <dbReference type="Proteomes" id="UP000278162"/>
    </source>
</evidence>
<dbReference type="InterPro" id="IPR000073">
    <property type="entry name" value="AB_hydrolase_1"/>
</dbReference>
<dbReference type="SUPFAM" id="SSF53474">
    <property type="entry name" value="alpha/beta-Hydrolases"/>
    <property type="match status" value="1"/>
</dbReference>
<reference evidence="5 7" key="2">
    <citation type="submission" date="2018-10" db="EMBL/GenBank/DDBJ databases">
        <title>An outbreak of IMP-63 producing strain in France.</title>
        <authorList>
            <person name="Bour M."/>
            <person name="Liapis E."/>
            <person name="Plesiat P."/>
        </authorList>
    </citation>
    <scope>NUCLEOTIDE SEQUENCE [LARGE SCALE GENOMIC DNA]</scope>
    <source>
        <strain evidence="5 7">12917</strain>
    </source>
</reference>
<comment type="similarity">
    <text evidence="1">Belongs to the AB hydrolase superfamily.</text>
</comment>
<dbReference type="EMBL" id="RJAI01000044">
    <property type="protein sequence ID" value="RNF86903.1"/>
    <property type="molecule type" value="Genomic_DNA"/>
</dbReference>
<accession>A0A0P7CRT0</accession>
<organism evidence="4 6">
    <name type="scientific">Pseudomonas putida</name>
    <name type="common">Arthrobacter siderocapsulatus</name>
    <dbReference type="NCBI Taxonomy" id="303"/>
    <lineage>
        <taxon>Bacteria</taxon>
        <taxon>Pseudomonadati</taxon>
        <taxon>Pseudomonadota</taxon>
        <taxon>Gammaproteobacteria</taxon>
        <taxon>Pseudomonadales</taxon>
        <taxon>Pseudomonadaceae</taxon>
        <taxon>Pseudomonas</taxon>
    </lineage>
</organism>
<comment type="caution">
    <text evidence="4">The sequence shown here is derived from an EMBL/GenBank/DDBJ whole genome shotgun (WGS) entry which is preliminary data.</text>
</comment>
<protein>
    <submittedName>
        <fullName evidence="5">Alpha/beta fold hydrolase</fullName>
    </submittedName>
    <submittedName>
        <fullName evidence="4">Alpha/beta hydrolase</fullName>
    </submittedName>
</protein>
<dbReference type="Proteomes" id="UP000278162">
    <property type="component" value="Unassembled WGS sequence"/>
</dbReference>
<dbReference type="InterPro" id="IPR029058">
    <property type="entry name" value="AB_hydrolase_fold"/>
</dbReference>
<evidence type="ECO:0000256" key="1">
    <source>
        <dbReference type="ARBA" id="ARBA00008645"/>
    </source>
</evidence>
<dbReference type="RefSeq" id="WP_015269963.1">
    <property type="nucleotide sequence ID" value="NZ_LKKS01000084.1"/>
</dbReference>
<dbReference type="GeneID" id="97167652"/>
<evidence type="ECO:0000259" key="3">
    <source>
        <dbReference type="Pfam" id="PF00561"/>
    </source>
</evidence>